<dbReference type="Gene3D" id="1.10.1660.10">
    <property type="match status" value="1"/>
</dbReference>
<proteinExistence type="predicted"/>
<organism evidence="4 5">
    <name type="scientific">Roseateles oligotrophus</name>
    <dbReference type="NCBI Taxonomy" id="1769250"/>
    <lineage>
        <taxon>Bacteria</taxon>
        <taxon>Pseudomonadati</taxon>
        <taxon>Pseudomonadota</taxon>
        <taxon>Betaproteobacteria</taxon>
        <taxon>Burkholderiales</taxon>
        <taxon>Sphaerotilaceae</taxon>
        <taxon>Roseateles</taxon>
    </lineage>
</organism>
<dbReference type="PROSITE" id="PS50937">
    <property type="entry name" value="HTH_MERR_2"/>
    <property type="match status" value="1"/>
</dbReference>
<dbReference type="InterPro" id="IPR000551">
    <property type="entry name" value="MerR-type_HTH_dom"/>
</dbReference>
<dbReference type="GO" id="GO:0046872">
    <property type="term" value="F:metal ion binding"/>
    <property type="evidence" value="ECO:0007669"/>
    <property type="project" value="InterPro"/>
</dbReference>
<sequence length="161" mass="18141">MKIGELAQASGTAIETIRFYEREGLMPAPERSESNYRIYGEAHVQRLVFIRRCRGLDMALDEVRALLRFIDAPTEDCSEVNRLLDDHIEHVRARMAELQILERELRELRARCQPDKQASSCGILAALVQAVGEAELPAKPGTRSGHSHVGEVHGRRATRRA</sequence>
<protein>
    <submittedName>
        <fullName evidence="4">Cd(II)/Pb(II)-responsive transcriptional regulator</fullName>
    </submittedName>
</protein>
<dbReference type="InterPro" id="IPR047057">
    <property type="entry name" value="MerR_fam"/>
</dbReference>
<dbReference type="SUPFAM" id="SSF46955">
    <property type="entry name" value="Putative DNA-binding domain"/>
    <property type="match status" value="1"/>
</dbReference>
<comment type="caution">
    <text evidence="4">The sequence shown here is derived from an EMBL/GenBank/DDBJ whole genome shotgun (WGS) entry which is preliminary data.</text>
</comment>
<dbReference type="InterPro" id="IPR009061">
    <property type="entry name" value="DNA-bd_dom_put_sf"/>
</dbReference>
<dbReference type="EMBL" id="JACHLP010000001">
    <property type="protein sequence ID" value="MBB4842215.1"/>
    <property type="molecule type" value="Genomic_DNA"/>
</dbReference>
<dbReference type="SMART" id="SM00422">
    <property type="entry name" value="HTH_MERR"/>
    <property type="match status" value="1"/>
</dbReference>
<dbReference type="CDD" id="cd04784">
    <property type="entry name" value="HTH_CadR-PbrR"/>
    <property type="match status" value="1"/>
</dbReference>
<keyword evidence="5" id="KW-1185">Reference proteome</keyword>
<evidence type="ECO:0000313" key="5">
    <source>
        <dbReference type="Proteomes" id="UP000562027"/>
    </source>
</evidence>
<dbReference type="NCBIfam" id="TIGR02047">
    <property type="entry name" value="CadR-PbrR"/>
    <property type="match status" value="1"/>
</dbReference>
<name>A0A840L6H0_9BURK</name>
<dbReference type="RefSeq" id="WP_184296220.1">
    <property type="nucleotide sequence ID" value="NZ_JACHLP010000001.1"/>
</dbReference>
<dbReference type="GO" id="GO:0045893">
    <property type="term" value="P:positive regulation of DNA-templated transcription"/>
    <property type="evidence" value="ECO:0007669"/>
    <property type="project" value="InterPro"/>
</dbReference>
<dbReference type="AlphaFoldDB" id="A0A840L6H0"/>
<dbReference type="PRINTS" id="PR00040">
    <property type="entry name" value="HTHMERR"/>
</dbReference>
<gene>
    <name evidence="4" type="ORF">HNP55_000710</name>
</gene>
<dbReference type="PANTHER" id="PTHR30204">
    <property type="entry name" value="REDOX-CYCLING DRUG-SENSING TRANSCRIPTIONAL ACTIVATOR SOXR"/>
    <property type="match status" value="1"/>
</dbReference>
<evidence type="ECO:0000259" key="3">
    <source>
        <dbReference type="PROSITE" id="PS50937"/>
    </source>
</evidence>
<dbReference type="Proteomes" id="UP000562027">
    <property type="component" value="Unassembled WGS sequence"/>
</dbReference>
<feature type="domain" description="HTH merR-type" evidence="3">
    <location>
        <begin position="1"/>
        <end position="69"/>
    </location>
</feature>
<dbReference type="GO" id="GO:0003677">
    <property type="term" value="F:DNA binding"/>
    <property type="evidence" value="ECO:0007669"/>
    <property type="project" value="UniProtKB-KW"/>
</dbReference>
<feature type="region of interest" description="Disordered" evidence="2">
    <location>
        <begin position="137"/>
        <end position="161"/>
    </location>
</feature>
<dbReference type="InterPro" id="IPR011791">
    <property type="entry name" value="CadR-PbrR"/>
</dbReference>
<dbReference type="PANTHER" id="PTHR30204:SF92">
    <property type="entry name" value="HTH-TYPE TRANSCRIPTIONAL REGULATOR ZNTR"/>
    <property type="match status" value="1"/>
</dbReference>
<accession>A0A840L6H0</accession>
<evidence type="ECO:0000256" key="1">
    <source>
        <dbReference type="ARBA" id="ARBA00023125"/>
    </source>
</evidence>
<dbReference type="GO" id="GO:0003700">
    <property type="term" value="F:DNA-binding transcription factor activity"/>
    <property type="evidence" value="ECO:0007669"/>
    <property type="project" value="InterPro"/>
</dbReference>
<dbReference type="Pfam" id="PF13411">
    <property type="entry name" value="MerR_1"/>
    <property type="match status" value="1"/>
</dbReference>
<keyword evidence="1" id="KW-0238">DNA-binding</keyword>
<reference evidence="4 5" key="1">
    <citation type="submission" date="2020-08" db="EMBL/GenBank/DDBJ databases">
        <title>Functional genomics of gut bacteria from endangered species of beetles.</title>
        <authorList>
            <person name="Carlos-Shanley C."/>
        </authorList>
    </citation>
    <scope>NUCLEOTIDE SEQUENCE [LARGE SCALE GENOMIC DNA]</scope>
    <source>
        <strain evidence="4 5">S00239</strain>
    </source>
</reference>
<evidence type="ECO:0000256" key="2">
    <source>
        <dbReference type="SAM" id="MobiDB-lite"/>
    </source>
</evidence>
<evidence type="ECO:0000313" key="4">
    <source>
        <dbReference type="EMBL" id="MBB4842215.1"/>
    </source>
</evidence>